<evidence type="ECO:0000259" key="2">
    <source>
        <dbReference type="Pfam" id="PF00501"/>
    </source>
</evidence>
<accession>A0A2H0LY30</accession>
<evidence type="ECO:0008006" key="6">
    <source>
        <dbReference type="Google" id="ProtNLM"/>
    </source>
</evidence>
<sequence>MAERLLSKNLTIAEILEAINRRHQGRIALQIKNEDGSFRRLSYEDLGRRAVDVSSTLIKLGIVKDERVAILSESRPEWAVAFFGAISAAAIVVPIDVKLTEKEVQFILNDSRAVCIFVSKKCLGLLDNLKFVLPYLKHIILLDESERDGIIQLKGLRLKEGEEKNRPVYAQDTVLIVYTSGTTGVAKGVMLSYENLLFQVSALSGVICYSNSDRLLSILPLNHMLEMTGGLILPLYSGACITYASTLKASELIGLMKETHTTFMIAVPLVLKMFYDGIMRKAERMDNLKRKSFYALFSFSKAMLKLNIRMGRRLFAALHDEFGGNLKCFVSGGAPLNTDLEVGFNALGFRLLQGYGLTETAPVISVNSYRHNKFGSVGRPLPGVEVKIKKDNPNAQSGEIVTRGPHVMRGYFQNQEKTREILKDGWLHTGDIGYLDRSGFLHISGRARNLIVLGGGKKVFPEEVEEVIGKSPYIKEICVLSRSAERGMRKGTEEVYAVIVPQLEAFDKSQRGDKEKIKEKISGEILNLGRDLAEYKRISGFELYFDELPKTATKKLRRSLISEIAAAKK</sequence>
<dbReference type="GO" id="GO:0004467">
    <property type="term" value="F:long-chain fatty acid-CoA ligase activity"/>
    <property type="evidence" value="ECO:0007669"/>
    <property type="project" value="UniProtKB-EC"/>
</dbReference>
<dbReference type="EMBL" id="PCWA01000054">
    <property type="protein sequence ID" value="PIQ89286.1"/>
    <property type="molecule type" value="Genomic_DNA"/>
</dbReference>
<gene>
    <name evidence="4" type="ORF">COV72_03855</name>
</gene>
<dbReference type="PANTHER" id="PTHR43272:SF52">
    <property type="entry name" value="AMP-DEPENDENT SYNTHETASE_LIGASE DOMAIN-CONTAINING PROTEIN"/>
    <property type="match status" value="1"/>
</dbReference>
<dbReference type="InterPro" id="IPR000873">
    <property type="entry name" value="AMP-dep_synth/lig_dom"/>
</dbReference>
<evidence type="ECO:0000313" key="4">
    <source>
        <dbReference type="EMBL" id="PIQ89286.1"/>
    </source>
</evidence>
<dbReference type="Gene3D" id="3.30.300.30">
    <property type="match status" value="1"/>
</dbReference>
<evidence type="ECO:0000256" key="1">
    <source>
        <dbReference type="ARBA" id="ARBA00024484"/>
    </source>
</evidence>
<feature type="domain" description="AMP-binding enzyme C-terminal" evidence="3">
    <location>
        <begin position="463"/>
        <end position="555"/>
    </location>
</feature>
<dbReference type="InterPro" id="IPR020845">
    <property type="entry name" value="AMP-binding_CS"/>
</dbReference>
<dbReference type="InterPro" id="IPR042099">
    <property type="entry name" value="ANL_N_sf"/>
</dbReference>
<dbReference type="InterPro" id="IPR025110">
    <property type="entry name" value="AMP-bd_C"/>
</dbReference>
<proteinExistence type="predicted"/>
<dbReference type="PANTHER" id="PTHR43272">
    <property type="entry name" value="LONG-CHAIN-FATTY-ACID--COA LIGASE"/>
    <property type="match status" value="1"/>
</dbReference>
<dbReference type="InterPro" id="IPR045851">
    <property type="entry name" value="AMP-bd_C_sf"/>
</dbReference>
<comment type="catalytic activity">
    <reaction evidence="1">
        <text>a long-chain fatty acid + ATP + CoA = a long-chain fatty acyl-CoA + AMP + diphosphate</text>
        <dbReference type="Rhea" id="RHEA:15421"/>
        <dbReference type="ChEBI" id="CHEBI:30616"/>
        <dbReference type="ChEBI" id="CHEBI:33019"/>
        <dbReference type="ChEBI" id="CHEBI:57287"/>
        <dbReference type="ChEBI" id="CHEBI:57560"/>
        <dbReference type="ChEBI" id="CHEBI:83139"/>
        <dbReference type="ChEBI" id="CHEBI:456215"/>
        <dbReference type="EC" id="6.2.1.3"/>
    </reaction>
    <physiologicalReaction direction="left-to-right" evidence="1">
        <dbReference type="Rhea" id="RHEA:15422"/>
    </physiologicalReaction>
</comment>
<evidence type="ECO:0000259" key="3">
    <source>
        <dbReference type="Pfam" id="PF13193"/>
    </source>
</evidence>
<dbReference type="GO" id="GO:0016020">
    <property type="term" value="C:membrane"/>
    <property type="evidence" value="ECO:0007669"/>
    <property type="project" value="TreeGrafter"/>
</dbReference>
<dbReference type="SUPFAM" id="SSF56801">
    <property type="entry name" value="Acetyl-CoA synthetase-like"/>
    <property type="match status" value="1"/>
</dbReference>
<dbReference type="Pfam" id="PF13193">
    <property type="entry name" value="AMP-binding_C"/>
    <property type="match status" value="1"/>
</dbReference>
<reference evidence="4 5" key="1">
    <citation type="submission" date="2017-09" db="EMBL/GenBank/DDBJ databases">
        <title>Depth-based differentiation of microbial function through sediment-hosted aquifers and enrichment of novel symbionts in the deep terrestrial subsurface.</title>
        <authorList>
            <person name="Probst A.J."/>
            <person name="Ladd B."/>
            <person name="Jarett J.K."/>
            <person name="Geller-Mcgrath D.E."/>
            <person name="Sieber C.M."/>
            <person name="Emerson J.B."/>
            <person name="Anantharaman K."/>
            <person name="Thomas B.C."/>
            <person name="Malmstrom R."/>
            <person name="Stieglmeier M."/>
            <person name="Klingl A."/>
            <person name="Woyke T."/>
            <person name="Ryan C.M."/>
            <person name="Banfield J.F."/>
        </authorList>
    </citation>
    <scope>NUCLEOTIDE SEQUENCE [LARGE SCALE GENOMIC DNA]</scope>
    <source>
        <strain evidence="4">CG11_big_fil_rev_8_21_14_0_20_42_13</strain>
    </source>
</reference>
<name>A0A2H0LY30_9BACT</name>
<dbReference type="Gene3D" id="3.40.50.12780">
    <property type="entry name" value="N-terminal domain of ligase-like"/>
    <property type="match status" value="1"/>
</dbReference>
<dbReference type="AlphaFoldDB" id="A0A2H0LY30"/>
<dbReference type="Proteomes" id="UP000229641">
    <property type="component" value="Unassembled WGS sequence"/>
</dbReference>
<protein>
    <recommendedName>
        <fullName evidence="6">AMP-dependent synthetase/ligase domain-containing protein</fullName>
    </recommendedName>
</protein>
<comment type="caution">
    <text evidence="4">The sequence shown here is derived from an EMBL/GenBank/DDBJ whole genome shotgun (WGS) entry which is preliminary data.</text>
</comment>
<dbReference type="PROSITE" id="PS00455">
    <property type="entry name" value="AMP_BINDING"/>
    <property type="match status" value="1"/>
</dbReference>
<organism evidence="4 5">
    <name type="scientific">Candidatus Ghiorseimicrobium undicola</name>
    <dbReference type="NCBI Taxonomy" id="1974746"/>
    <lineage>
        <taxon>Bacteria</taxon>
        <taxon>Pseudomonadati</taxon>
        <taxon>Candidatus Omnitrophota</taxon>
        <taxon>Candidatus Ghiorseimicrobium</taxon>
    </lineage>
</organism>
<evidence type="ECO:0000313" key="5">
    <source>
        <dbReference type="Proteomes" id="UP000229641"/>
    </source>
</evidence>
<dbReference type="Pfam" id="PF00501">
    <property type="entry name" value="AMP-binding"/>
    <property type="match status" value="1"/>
</dbReference>
<feature type="domain" description="AMP-dependent synthetase/ligase" evidence="2">
    <location>
        <begin position="19"/>
        <end position="412"/>
    </location>
</feature>